<comment type="caution">
    <text evidence="1">The sequence shown here is derived from an EMBL/GenBank/DDBJ whole genome shotgun (WGS) entry which is preliminary data.</text>
</comment>
<evidence type="ECO:0000313" key="1">
    <source>
        <dbReference type="EMBL" id="CAG8474796.1"/>
    </source>
</evidence>
<proteinExistence type="predicted"/>
<protein>
    <submittedName>
        <fullName evidence="1">14064_t:CDS:1</fullName>
    </submittedName>
</protein>
<dbReference type="Proteomes" id="UP000789525">
    <property type="component" value="Unassembled WGS sequence"/>
</dbReference>
<reference evidence="1" key="1">
    <citation type="submission" date="2021-06" db="EMBL/GenBank/DDBJ databases">
        <authorList>
            <person name="Kallberg Y."/>
            <person name="Tangrot J."/>
            <person name="Rosling A."/>
        </authorList>
    </citation>
    <scope>NUCLEOTIDE SEQUENCE</scope>
    <source>
        <strain evidence="1">CL356</strain>
    </source>
</reference>
<dbReference type="EMBL" id="CAJVPT010002077">
    <property type="protein sequence ID" value="CAG8474796.1"/>
    <property type="molecule type" value="Genomic_DNA"/>
</dbReference>
<organism evidence="1 2">
    <name type="scientific">Acaulospora colombiana</name>
    <dbReference type="NCBI Taxonomy" id="27376"/>
    <lineage>
        <taxon>Eukaryota</taxon>
        <taxon>Fungi</taxon>
        <taxon>Fungi incertae sedis</taxon>
        <taxon>Mucoromycota</taxon>
        <taxon>Glomeromycotina</taxon>
        <taxon>Glomeromycetes</taxon>
        <taxon>Diversisporales</taxon>
        <taxon>Acaulosporaceae</taxon>
        <taxon>Acaulospora</taxon>
    </lineage>
</organism>
<sequence length="477" mass="55710">MRLNACVHKMTPMMAFNQHAKQSSSIATQNFKSTIESSLKWFRKQDDFIIECRLLKTSQHGTIRRSYSSKAEESGDNRKQKESDNNCVNKLATPPKQNSLNPETIRTSKLLGQFYSSLTQRDLPNTWRAYEELIRESKIQYLTRNDFRHVIELITQNASERSENFRRLTIVIDDMKSRQFNIARYDFHAIISYFARSGHRIGRRDVIRALSMFYIMKNLAEVRPNITTYNVMFNIAVKASQFEIALRLIHDMTKQGLKPGVKIFTSLIHNLATKCEFAKLTRTLDLMSKFGISPDSHTWNTVIWAHMKSGDLKSAMSVYSKMISQVKKPKMIEQHAECLPTLPTYHTLLPANIAREEWESARRLYDDMKFFNVNPTTESYNVIFCKFASVLREHQNLMLGERERGTIKDLVDYIFEDMKKREQVIPAPITFNYLLYSYLQLGDFKKASEIFQVMKNNNWRINKVLFSDLQNSTFTAN</sequence>
<gene>
    <name evidence="1" type="ORF">ACOLOM_LOCUS1742</name>
</gene>
<accession>A0ACA9KI89</accession>
<name>A0ACA9KI89_9GLOM</name>
<keyword evidence="2" id="KW-1185">Reference proteome</keyword>
<evidence type="ECO:0000313" key="2">
    <source>
        <dbReference type="Proteomes" id="UP000789525"/>
    </source>
</evidence>